<feature type="domain" description="Carbohydrate kinase PfkB" evidence="13">
    <location>
        <begin position="53"/>
        <end position="339"/>
    </location>
</feature>
<dbReference type="PANTHER" id="PTHR10584">
    <property type="entry name" value="SUGAR KINASE"/>
    <property type="match status" value="1"/>
</dbReference>
<dbReference type="GO" id="GO:0019303">
    <property type="term" value="P:D-ribose catabolic process"/>
    <property type="evidence" value="ECO:0007669"/>
    <property type="project" value="UniProtKB-UniRule"/>
</dbReference>
<evidence type="ECO:0000256" key="8">
    <source>
        <dbReference type="ARBA" id="ARBA00022840"/>
    </source>
</evidence>
<dbReference type="OrthoDB" id="9775849at2"/>
<evidence type="ECO:0000313" key="15">
    <source>
        <dbReference type="Proteomes" id="UP000284395"/>
    </source>
</evidence>
<dbReference type="InterPro" id="IPR002139">
    <property type="entry name" value="Ribo/fructo_kinase"/>
</dbReference>
<evidence type="ECO:0000256" key="9">
    <source>
        <dbReference type="ARBA" id="ARBA00022842"/>
    </source>
</evidence>
<comment type="catalytic activity">
    <reaction evidence="12">
        <text>D-ribose + ATP = D-ribose 5-phosphate + ADP + H(+)</text>
        <dbReference type="Rhea" id="RHEA:13697"/>
        <dbReference type="ChEBI" id="CHEBI:15378"/>
        <dbReference type="ChEBI" id="CHEBI:30616"/>
        <dbReference type="ChEBI" id="CHEBI:47013"/>
        <dbReference type="ChEBI" id="CHEBI:78346"/>
        <dbReference type="ChEBI" id="CHEBI:456216"/>
        <dbReference type="EC" id="2.7.1.15"/>
    </reaction>
</comment>
<proteinExistence type="inferred from homology"/>
<keyword evidence="6 12" id="KW-0547">Nucleotide-binding</keyword>
<dbReference type="PANTHER" id="PTHR10584:SF166">
    <property type="entry name" value="RIBOKINASE"/>
    <property type="match status" value="1"/>
</dbReference>
<keyword evidence="10 12" id="KW-0630">Potassium</keyword>
<feature type="binding site" evidence="12">
    <location>
        <position position="328"/>
    </location>
    <ligand>
        <name>K(+)</name>
        <dbReference type="ChEBI" id="CHEBI:29103"/>
    </ligand>
</feature>
<keyword evidence="11 12" id="KW-0119">Carbohydrate metabolism</keyword>
<keyword evidence="8 12" id="KW-0067">ATP-binding</keyword>
<feature type="binding site" evidence="12">
    <location>
        <position position="292"/>
    </location>
    <ligand>
        <name>K(+)</name>
        <dbReference type="ChEBI" id="CHEBI:29103"/>
    </ligand>
</feature>
<reference evidence="14 15" key="1">
    <citation type="submission" date="2018-09" db="EMBL/GenBank/DDBJ databases">
        <title>Altererythrobacter spongiae sp. nov., isolated from a marine sponge.</title>
        <authorList>
            <person name="Zhuang L."/>
            <person name="Luo L."/>
        </authorList>
    </citation>
    <scope>NUCLEOTIDE SEQUENCE [LARGE SCALE GENOMIC DNA]</scope>
    <source>
        <strain evidence="14 15">HN-Y73</strain>
    </source>
</reference>
<evidence type="ECO:0000256" key="5">
    <source>
        <dbReference type="ARBA" id="ARBA00022723"/>
    </source>
</evidence>
<feature type="binding site" evidence="12">
    <location>
        <position position="186"/>
    </location>
    <ligand>
        <name>substrate</name>
    </ligand>
</feature>
<evidence type="ECO:0000256" key="7">
    <source>
        <dbReference type="ARBA" id="ARBA00022777"/>
    </source>
</evidence>
<dbReference type="UniPathway" id="UPA00916">
    <property type="reaction ID" value="UER00889"/>
</dbReference>
<evidence type="ECO:0000256" key="12">
    <source>
        <dbReference type="HAMAP-Rule" id="MF_01987"/>
    </source>
</evidence>
<name>A0A420ER81_9SPHN</name>
<comment type="subunit">
    <text evidence="12">Homodimer.</text>
</comment>
<evidence type="ECO:0000313" key="14">
    <source>
        <dbReference type="EMBL" id="RKF23133.1"/>
    </source>
</evidence>
<keyword evidence="5 12" id="KW-0479">Metal-binding</keyword>
<comment type="cofactor">
    <cofactor evidence="12">
        <name>Mg(2+)</name>
        <dbReference type="ChEBI" id="CHEBI:18420"/>
    </cofactor>
    <text evidence="12">Requires a divalent cation, most likely magnesium in vivo, as an electrophilic catalyst to aid phosphoryl group transfer. It is the chelate of the metal and the nucleotide that is the actual substrate.</text>
</comment>
<keyword evidence="12" id="KW-0963">Cytoplasm</keyword>
<dbReference type="GO" id="GO:0004747">
    <property type="term" value="F:ribokinase activity"/>
    <property type="evidence" value="ECO:0007669"/>
    <property type="project" value="UniProtKB-UniRule"/>
</dbReference>
<dbReference type="GO" id="GO:0005524">
    <property type="term" value="F:ATP binding"/>
    <property type="evidence" value="ECO:0007669"/>
    <property type="project" value="UniProtKB-UniRule"/>
</dbReference>
<feature type="binding site" evidence="12">
    <location>
        <position position="298"/>
    </location>
    <ligand>
        <name>substrate</name>
    </ligand>
</feature>
<dbReference type="Proteomes" id="UP000284395">
    <property type="component" value="Unassembled WGS sequence"/>
</dbReference>
<evidence type="ECO:0000256" key="10">
    <source>
        <dbReference type="ARBA" id="ARBA00022958"/>
    </source>
</evidence>
<dbReference type="InterPro" id="IPR011877">
    <property type="entry name" value="Ribokinase"/>
</dbReference>
<dbReference type="EC" id="2.7.1.15" evidence="2 12"/>
<protein>
    <recommendedName>
        <fullName evidence="3 12">Ribokinase</fullName>
        <shortName evidence="12">RK</shortName>
        <ecNumber evidence="2 12">2.7.1.15</ecNumber>
    </recommendedName>
</protein>
<dbReference type="Gene3D" id="3.40.1190.20">
    <property type="match status" value="1"/>
</dbReference>
<keyword evidence="7 12" id="KW-0418">Kinase</keyword>
<keyword evidence="4 12" id="KW-0808">Transferase</keyword>
<dbReference type="InterPro" id="IPR029056">
    <property type="entry name" value="Ribokinase-like"/>
</dbReference>
<comment type="caution">
    <text evidence="14">The sequence shown here is derived from an EMBL/GenBank/DDBJ whole genome shotgun (WGS) entry which is preliminary data.</text>
</comment>
<dbReference type="AlphaFoldDB" id="A0A420ER81"/>
<dbReference type="CDD" id="cd01174">
    <property type="entry name" value="ribokinase"/>
    <property type="match status" value="1"/>
</dbReference>
<dbReference type="SUPFAM" id="SSF53613">
    <property type="entry name" value="Ribokinase-like"/>
    <property type="match status" value="1"/>
</dbReference>
<organism evidence="14 15">
    <name type="scientific">Altericroceibacterium spongiae</name>
    <dbReference type="NCBI Taxonomy" id="2320269"/>
    <lineage>
        <taxon>Bacteria</taxon>
        <taxon>Pseudomonadati</taxon>
        <taxon>Pseudomonadota</taxon>
        <taxon>Alphaproteobacteria</taxon>
        <taxon>Sphingomonadales</taxon>
        <taxon>Erythrobacteraceae</taxon>
        <taxon>Altericroceibacterium</taxon>
    </lineage>
</organism>
<comment type="caution">
    <text evidence="12">Lacks conserved residue(s) required for the propagation of feature annotation.</text>
</comment>
<dbReference type="Pfam" id="PF00294">
    <property type="entry name" value="PfkB"/>
    <property type="match status" value="1"/>
</dbReference>
<feature type="binding site" evidence="12">
    <location>
        <position position="331"/>
    </location>
    <ligand>
        <name>K(+)</name>
        <dbReference type="ChEBI" id="CHEBI:29103"/>
    </ligand>
</feature>
<comment type="function">
    <text evidence="12">Catalyzes the phosphorylation of ribose at O-5 in a reaction requiring ATP and magnesium. The resulting D-ribose-5-phosphate can then be used either for sythesis of nucleotides, histidine, and tryptophan, or as a component of the pentose phosphate pathway.</text>
</comment>
<dbReference type="InterPro" id="IPR011611">
    <property type="entry name" value="PfkB_dom"/>
</dbReference>
<feature type="binding site" evidence="12">
    <location>
        <begin position="88"/>
        <end position="92"/>
    </location>
    <ligand>
        <name>substrate</name>
    </ligand>
</feature>
<evidence type="ECO:0000256" key="4">
    <source>
        <dbReference type="ARBA" id="ARBA00022679"/>
    </source>
</evidence>
<evidence type="ECO:0000256" key="1">
    <source>
        <dbReference type="ARBA" id="ARBA00005380"/>
    </source>
</evidence>
<feature type="active site" description="Proton acceptor" evidence="12">
    <location>
        <position position="298"/>
    </location>
</feature>
<dbReference type="GO" id="GO:0046872">
    <property type="term" value="F:metal ion binding"/>
    <property type="evidence" value="ECO:0007669"/>
    <property type="project" value="UniProtKB-KW"/>
</dbReference>
<dbReference type="PROSITE" id="PS00584">
    <property type="entry name" value="PFKB_KINASES_2"/>
    <property type="match status" value="1"/>
</dbReference>
<feature type="binding site" evidence="12">
    <location>
        <begin position="297"/>
        <end position="298"/>
    </location>
    <ligand>
        <name>ATP</name>
        <dbReference type="ChEBI" id="CHEBI:30616"/>
    </ligand>
</feature>
<comment type="similarity">
    <text evidence="1">Belongs to the carbohydrate kinase pfkB family.</text>
</comment>
<comment type="activity regulation">
    <text evidence="12">Activated by a monovalent cation that binds near, but not in, the active site. The most likely occupant of the site in vivo is potassium. Ion binding induces a conformational change that may alter substrate affinity.</text>
</comment>
<evidence type="ECO:0000256" key="6">
    <source>
        <dbReference type="ARBA" id="ARBA00022741"/>
    </source>
</evidence>
<comment type="pathway">
    <text evidence="12">Carbohydrate metabolism; D-ribose degradation; D-ribose 5-phosphate from beta-D-ribopyranose: step 2/2.</text>
</comment>
<feature type="binding site" evidence="12">
    <location>
        <position position="322"/>
    </location>
    <ligand>
        <name>ATP</name>
        <dbReference type="ChEBI" id="CHEBI:30616"/>
    </ligand>
</feature>
<feature type="binding site" evidence="12">
    <location>
        <position position="294"/>
    </location>
    <ligand>
        <name>K(+)</name>
        <dbReference type="ChEBI" id="CHEBI:29103"/>
    </ligand>
</feature>
<dbReference type="InterPro" id="IPR002173">
    <property type="entry name" value="Carboh/pur_kinase_PfkB_CS"/>
</dbReference>
<feature type="binding site" evidence="12">
    <location>
        <position position="230"/>
    </location>
    <ligand>
        <name>ATP</name>
        <dbReference type="ChEBI" id="CHEBI:30616"/>
    </ligand>
</feature>
<feature type="binding site" evidence="12">
    <location>
        <position position="333"/>
    </location>
    <ligand>
        <name>K(+)</name>
        <dbReference type="ChEBI" id="CHEBI:29103"/>
    </ligand>
</feature>
<evidence type="ECO:0000256" key="3">
    <source>
        <dbReference type="ARBA" id="ARBA00016943"/>
    </source>
</evidence>
<sequence length="356" mass="36990">MYRDSTASPMRRSLQVFQQNLARGAQEGSALARFCKAMLDRGGLSTGGVYMAVELLGSINVDIVTALKHLPRPGETVLARKTEKLPGGKGANQAVAASRFGADTYMIGAIGDDGDGEWMESILAENGVHFLPVSLNGQVPTGMAYIAVDEKGENQIIVAPGANTAIASENIGPAIPGTRVFLAQLEVPLDAIAAFFQPDRVGHGLRVLNGAPAVPEARVLFPDTDVLILNQTELAAYCELSEVSGVEDALAARQLITREDQCVVVTLGAGGSCVIRRNSHYHAPAMKVVPVDTIGAGDCFVGALAALLDEGSRIEDALPLANAAAAQATQVSGGVPAMPVRAAVDAVMAKLLGEPT</sequence>
<gene>
    <name evidence="12" type="primary">rbsK</name>
    <name evidence="14" type="ORF">D6851_01155</name>
</gene>
<dbReference type="HAMAP" id="MF_01987">
    <property type="entry name" value="Ribokinase"/>
    <property type="match status" value="1"/>
</dbReference>
<comment type="similarity">
    <text evidence="12">Belongs to the carbohydrate kinase PfkB family. Ribokinase subfamily.</text>
</comment>
<comment type="subcellular location">
    <subcellularLocation>
        <location evidence="12">Cytoplasm</location>
    </subcellularLocation>
</comment>
<feature type="binding site" evidence="12">
    <location>
        <begin position="60"/>
        <end position="62"/>
    </location>
    <ligand>
        <name>substrate</name>
    </ligand>
</feature>
<keyword evidence="15" id="KW-1185">Reference proteome</keyword>
<evidence type="ECO:0000259" key="13">
    <source>
        <dbReference type="Pfam" id="PF00294"/>
    </source>
</evidence>
<dbReference type="PRINTS" id="PR00990">
    <property type="entry name" value="RIBOKINASE"/>
</dbReference>
<accession>A0A420ER81</accession>
<dbReference type="EMBL" id="RAPF01000001">
    <property type="protein sequence ID" value="RKF23133.1"/>
    <property type="molecule type" value="Genomic_DNA"/>
</dbReference>
<dbReference type="GO" id="GO:0005829">
    <property type="term" value="C:cytosol"/>
    <property type="evidence" value="ECO:0007669"/>
    <property type="project" value="TreeGrafter"/>
</dbReference>
<feature type="binding site" evidence="12">
    <location>
        <begin position="266"/>
        <end position="271"/>
    </location>
    <ligand>
        <name>ATP</name>
        <dbReference type="ChEBI" id="CHEBI:30616"/>
    </ligand>
</feature>
<evidence type="ECO:0000256" key="2">
    <source>
        <dbReference type="ARBA" id="ARBA00012035"/>
    </source>
</evidence>
<keyword evidence="9 12" id="KW-0460">Magnesium</keyword>
<evidence type="ECO:0000256" key="11">
    <source>
        <dbReference type="ARBA" id="ARBA00023277"/>
    </source>
</evidence>